<feature type="transmembrane region" description="Helical" evidence="1">
    <location>
        <begin position="65"/>
        <end position="91"/>
    </location>
</feature>
<dbReference type="Gramene" id="ONIVA08G10060.1">
    <property type="protein sequence ID" value="ONIVA08G10060.1"/>
    <property type="gene ID" value="ONIVA08G10060"/>
</dbReference>
<accession>A0A0E0I9T0</accession>
<sequence length="237" mass="25844">MGLHYYGYHTRSSPPRMPTAHANPQQAQLYPIACRPTRSAKADLVTLPVGGGYRVADLLHLVLDVIIFVHVIELLLPLYTMCLVIHSPAVALDVAHPGRGGDCGFWGVTVAMMHILLVLFQGESFYQTLHAPQATLSVSQPGGVGPCWSDERACHQCWSSRICGHSTDGRRQSPRCRTSLPTALTTVVPRGINPACRLLSTYSGVPWRSTPPHPSPLHTTILLTACHQPSPHTCLPR</sequence>
<dbReference type="EnsemblPlants" id="ONIVA08G10060.1">
    <property type="protein sequence ID" value="ONIVA08G10060.1"/>
    <property type="gene ID" value="ONIVA08G10060"/>
</dbReference>
<name>A0A0E0I9T0_ORYNI</name>
<keyword evidence="1" id="KW-1133">Transmembrane helix</keyword>
<dbReference type="OMA" id="DERACHQ"/>
<keyword evidence="1" id="KW-0812">Transmembrane</keyword>
<evidence type="ECO:0000313" key="2">
    <source>
        <dbReference type="EnsemblPlants" id="ONIVA08G10060.1"/>
    </source>
</evidence>
<keyword evidence="1" id="KW-0472">Membrane</keyword>
<keyword evidence="3" id="KW-1185">Reference proteome</keyword>
<protein>
    <submittedName>
        <fullName evidence="2">Uncharacterized protein</fullName>
    </submittedName>
</protein>
<dbReference type="Proteomes" id="UP000006591">
    <property type="component" value="Chromosome 8"/>
</dbReference>
<organism evidence="2">
    <name type="scientific">Oryza nivara</name>
    <name type="common">Indian wild rice</name>
    <name type="synonym">Oryza sativa f. spontanea</name>
    <dbReference type="NCBI Taxonomy" id="4536"/>
    <lineage>
        <taxon>Eukaryota</taxon>
        <taxon>Viridiplantae</taxon>
        <taxon>Streptophyta</taxon>
        <taxon>Embryophyta</taxon>
        <taxon>Tracheophyta</taxon>
        <taxon>Spermatophyta</taxon>
        <taxon>Magnoliopsida</taxon>
        <taxon>Liliopsida</taxon>
        <taxon>Poales</taxon>
        <taxon>Poaceae</taxon>
        <taxon>BOP clade</taxon>
        <taxon>Oryzoideae</taxon>
        <taxon>Oryzeae</taxon>
        <taxon>Oryzinae</taxon>
        <taxon>Oryza</taxon>
    </lineage>
</organism>
<dbReference type="HOGENOM" id="CLU_102368_0_0_1"/>
<feature type="transmembrane region" description="Helical" evidence="1">
    <location>
        <begin position="103"/>
        <end position="120"/>
    </location>
</feature>
<reference evidence="2" key="2">
    <citation type="submission" date="2018-04" db="EMBL/GenBank/DDBJ databases">
        <title>OnivRS2 (Oryza nivara Reference Sequence Version 2).</title>
        <authorList>
            <person name="Zhang J."/>
            <person name="Kudrna D."/>
            <person name="Lee S."/>
            <person name="Talag J."/>
            <person name="Rajasekar S."/>
            <person name="Welchert J."/>
            <person name="Hsing Y.-I."/>
            <person name="Wing R.A."/>
        </authorList>
    </citation>
    <scope>NUCLEOTIDE SEQUENCE [LARGE SCALE GENOMIC DNA]</scope>
    <source>
        <strain evidence="2">SL10</strain>
    </source>
</reference>
<dbReference type="AlphaFoldDB" id="A0A0E0I9T0"/>
<evidence type="ECO:0000256" key="1">
    <source>
        <dbReference type="SAM" id="Phobius"/>
    </source>
</evidence>
<evidence type="ECO:0000313" key="3">
    <source>
        <dbReference type="Proteomes" id="UP000006591"/>
    </source>
</evidence>
<proteinExistence type="predicted"/>
<reference evidence="2" key="1">
    <citation type="submission" date="2015-04" db="UniProtKB">
        <authorList>
            <consortium name="EnsemblPlants"/>
        </authorList>
    </citation>
    <scope>IDENTIFICATION</scope>
    <source>
        <strain evidence="2">SL10</strain>
    </source>
</reference>